<protein>
    <submittedName>
        <fullName evidence="1">Uncharacterized protein</fullName>
    </submittedName>
</protein>
<accession>A0A1G7SRP2</accession>
<dbReference type="RefSeq" id="WP_176758633.1">
    <property type="nucleotide sequence ID" value="NZ_FNCE01000007.1"/>
</dbReference>
<evidence type="ECO:0000313" key="2">
    <source>
        <dbReference type="Proteomes" id="UP000199415"/>
    </source>
</evidence>
<dbReference type="AlphaFoldDB" id="A0A1G7SRP2"/>
<organism evidence="1 2">
    <name type="scientific">Limimonas halophila</name>
    <dbReference type="NCBI Taxonomy" id="1082479"/>
    <lineage>
        <taxon>Bacteria</taxon>
        <taxon>Pseudomonadati</taxon>
        <taxon>Pseudomonadota</taxon>
        <taxon>Alphaproteobacteria</taxon>
        <taxon>Rhodospirillales</taxon>
        <taxon>Rhodovibrionaceae</taxon>
        <taxon>Limimonas</taxon>
    </lineage>
</organism>
<name>A0A1G7SRP2_9PROT</name>
<reference evidence="1 2" key="1">
    <citation type="submission" date="2016-10" db="EMBL/GenBank/DDBJ databases">
        <authorList>
            <person name="de Groot N.N."/>
        </authorList>
    </citation>
    <scope>NUCLEOTIDE SEQUENCE [LARGE SCALE GENOMIC DNA]</scope>
    <source>
        <strain evidence="1 2">DSM 25584</strain>
    </source>
</reference>
<dbReference type="EMBL" id="FNCE01000007">
    <property type="protein sequence ID" value="SDG25628.1"/>
    <property type="molecule type" value="Genomic_DNA"/>
</dbReference>
<proteinExistence type="predicted"/>
<evidence type="ECO:0000313" key="1">
    <source>
        <dbReference type="EMBL" id="SDG25628.1"/>
    </source>
</evidence>
<sequence>MSKQPSSDDQSYVALMLHELSREMSARGLRGEPKFYVELALTALQEEAPQVEGGSEQS</sequence>
<keyword evidence="2" id="KW-1185">Reference proteome</keyword>
<dbReference type="Proteomes" id="UP000199415">
    <property type="component" value="Unassembled WGS sequence"/>
</dbReference>
<gene>
    <name evidence="1" type="ORF">SAMN05216241_107120</name>
</gene>